<accession>R0F3B6</accession>
<dbReference type="Gene3D" id="3.30.70.100">
    <property type="match status" value="2"/>
</dbReference>
<feature type="compositionally biased region" description="Basic and acidic residues" evidence="6">
    <location>
        <begin position="116"/>
        <end position="138"/>
    </location>
</feature>
<feature type="region of interest" description="Disordered" evidence="6">
    <location>
        <begin position="209"/>
        <end position="235"/>
    </location>
</feature>
<dbReference type="EMBL" id="KB870811">
    <property type="protein sequence ID" value="EOA15841.1"/>
    <property type="molecule type" value="Genomic_DNA"/>
</dbReference>
<dbReference type="STRING" id="81985.R0F3B6"/>
<evidence type="ECO:0000256" key="2">
    <source>
        <dbReference type="ARBA" id="ARBA00022723"/>
    </source>
</evidence>
<proteinExistence type="inferred from homology"/>
<keyword evidence="1" id="KW-0488">Methylation</keyword>
<evidence type="ECO:0000256" key="3">
    <source>
        <dbReference type="ARBA" id="ARBA00023288"/>
    </source>
</evidence>
<name>R0F3B6_9BRAS</name>
<evidence type="ECO:0000256" key="4">
    <source>
        <dbReference type="ARBA" id="ARBA00023289"/>
    </source>
</evidence>
<evidence type="ECO:0000256" key="5">
    <source>
        <dbReference type="ARBA" id="ARBA00024045"/>
    </source>
</evidence>
<dbReference type="PROSITE" id="PS50846">
    <property type="entry name" value="HMA_2"/>
    <property type="match status" value="1"/>
</dbReference>
<dbReference type="Proteomes" id="UP000029121">
    <property type="component" value="Unassembled WGS sequence"/>
</dbReference>
<evidence type="ECO:0000313" key="9">
    <source>
        <dbReference type="Proteomes" id="UP000029121"/>
    </source>
</evidence>
<gene>
    <name evidence="8" type="ORF">CARUB_v10007506mg</name>
</gene>
<dbReference type="InterPro" id="IPR044577">
    <property type="entry name" value="HIPP4/7/8/17/18/19"/>
</dbReference>
<dbReference type="GO" id="GO:0046872">
    <property type="term" value="F:metal ion binding"/>
    <property type="evidence" value="ECO:0007669"/>
    <property type="project" value="UniProtKB-KW"/>
</dbReference>
<evidence type="ECO:0000256" key="6">
    <source>
        <dbReference type="SAM" id="MobiDB-lite"/>
    </source>
</evidence>
<dbReference type="Pfam" id="PF00403">
    <property type="entry name" value="HMA"/>
    <property type="match status" value="1"/>
</dbReference>
<dbReference type="InterPro" id="IPR006121">
    <property type="entry name" value="HMA_dom"/>
</dbReference>
<keyword evidence="4" id="KW-0636">Prenylation</keyword>
<dbReference type="InterPro" id="IPR036163">
    <property type="entry name" value="HMA_dom_sf"/>
</dbReference>
<keyword evidence="9" id="KW-1185">Reference proteome</keyword>
<comment type="similarity">
    <text evidence="5">Belongs to the HIPP family.</text>
</comment>
<dbReference type="AlphaFoldDB" id="R0F3B6"/>
<dbReference type="PANTHER" id="PTHR46195">
    <property type="entry name" value="HEAVY METAL-ASSOCIATED ISOPRENYLATED PLANT PROTEIN 7"/>
    <property type="match status" value="1"/>
</dbReference>
<evidence type="ECO:0000259" key="7">
    <source>
        <dbReference type="PROSITE" id="PS50846"/>
    </source>
</evidence>
<feature type="domain" description="HMA" evidence="7">
    <location>
        <begin position="147"/>
        <end position="214"/>
    </location>
</feature>
<feature type="region of interest" description="Disordered" evidence="6">
    <location>
        <begin position="116"/>
        <end position="143"/>
    </location>
</feature>
<evidence type="ECO:0000313" key="8">
    <source>
        <dbReference type="EMBL" id="EOA15841.1"/>
    </source>
</evidence>
<dbReference type="PANTHER" id="PTHR46195:SF2">
    <property type="entry name" value="HEAVY METAL-ASSOCIATED ISOPRENYLATED PLANT PROTEIN 7"/>
    <property type="match status" value="1"/>
</dbReference>
<reference evidence="9" key="1">
    <citation type="journal article" date="2013" name="Nat. Genet.">
        <title>The Capsella rubella genome and the genomic consequences of rapid mating system evolution.</title>
        <authorList>
            <person name="Slotte T."/>
            <person name="Hazzouri K.M."/>
            <person name="Agren J.A."/>
            <person name="Koenig D."/>
            <person name="Maumus F."/>
            <person name="Guo Y.L."/>
            <person name="Steige K."/>
            <person name="Platts A.E."/>
            <person name="Escobar J.S."/>
            <person name="Newman L.K."/>
            <person name="Wang W."/>
            <person name="Mandakova T."/>
            <person name="Vello E."/>
            <person name="Smith L.M."/>
            <person name="Henz S.R."/>
            <person name="Steffen J."/>
            <person name="Takuno S."/>
            <person name="Brandvain Y."/>
            <person name="Coop G."/>
            <person name="Andolfatto P."/>
            <person name="Hu T.T."/>
            <person name="Blanchette M."/>
            <person name="Clark R.M."/>
            <person name="Quesneville H."/>
            <person name="Nordborg M."/>
            <person name="Gaut B.S."/>
            <person name="Lysak M.A."/>
            <person name="Jenkins J."/>
            <person name="Grimwood J."/>
            <person name="Chapman J."/>
            <person name="Prochnik S."/>
            <person name="Shu S."/>
            <person name="Rokhsar D."/>
            <person name="Schmutz J."/>
            <person name="Weigel D."/>
            <person name="Wright S.I."/>
        </authorList>
    </citation>
    <scope>NUCLEOTIDE SEQUENCE [LARGE SCALE GENOMIC DNA]</scope>
    <source>
        <strain evidence="9">cv. Monte Gargano</strain>
    </source>
</reference>
<keyword evidence="3" id="KW-0449">Lipoprotein</keyword>
<organism evidence="8 9">
    <name type="scientific">Capsella rubella</name>
    <dbReference type="NCBI Taxonomy" id="81985"/>
    <lineage>
        <taxon>Eukaryota</taxon>
        <taxon>Viridiplantae</taxon>
        <taxon>Streptophyta</taxon>
        <taxon>Embryophyta</taxon>
        <taxon>Tracheophyta</taxon>
        <taxon>Spermatophyta</taxon>
        <taxon>Magnoliopsida</taxon>
        <taxon>eudicotyledons</taxon>
        <taxon>Gunneridae</taxon>
        <taxon>Pentapetalae</taxon>
        <taxon>rosids</taxon>
        <taxon>malvids</taxon>
        <taxon>Brassicales</taxon>
        <taxon>Brassicaceae</taxon>
        <taxon>Camelineae</taxon>
        <taxon>Capsella</taxon>
    </lineage>
</organism>
<sequence length="256" mass="29093">MDAELKIKLHCENCAKKLKKVLSKLEGKKLYNVYSYLFVDETICIYVLIRSFNLLLGVEDCLTDVINQKIMVAGAFDLERMLKIIKKKTGKNAEILVMTKRSDAVQKEDIEPDAVHTNDGHELVHDETTSLTPKKEENSENESEASLIEVEFKIPFLDAEFEECIKKVISKFEGITWYVVDNENQKVVVTGSFDEEKLSKKLKKKIDKKMEEEESKIAAKKKEESDKHAKAKSDDGSEIAKYMMVGDANPNACCIS</sequence>
<dbReference type="eggNOG" id="KOG1603">
    <property type="taxonomic scope" value="Eukaryota"/>
</dbReference>
<keyword evidence="2" id="KW-0479">Metal-binding</keyword>
<evidence type="ECO:0000256" key="1">
    <source>
        <dbReference type="ARBA" id="ARBA00022481"/>
    </source>
</evidence>
<dbReference type="SUPFAM" id="SSF55008">
    <property type="entry name" value="HMA, heavy metal-associated domain"/>
    <property type="match status" value="1"/>
</dbReference>
<protein>
    <recommendedName>
        <fullName evidence="7">HMA domain-containing protein</fullName>
    </recommendedName>
</protein>